<organism evidence="1 2">
    <name type="scientific">Plantactinospora mayteni</name>
    <dbReference type="NCBI Taxonomy" id="566021"/>
    <lineage>
        <taxon>Bacteria</taxon>
        <taxon>Bacillati</taxon>
        <taxon>Actinomycetota</taxon>
        <taxon>Actinomycetes</taxon>
        <taxon>Micromonosporales</taxon>
        <taxon>Micromonosporaceae</taxon>
        <taxon>Plantactinospora</taxon>
    </lineage>
</organism>
<gene>
    <name evidence="1" type="ORF">Pma05_79250</name>
</gene>
<proteinExistence type="predicted"/>
<evidence type="ECO:0000313" key="1">
    <source>
        <dbReference type="EMBL" id="GIH01353.1"/>
    </source>
</evidence>
<comment type="caution">
    <text evidence="1">The sequence shown here is derived from an EMBL/GenBank/DDBJ whole genome shotgun (WGS) entry which is preliminary data.</text>
</comment>
<evidence type="ECO:0000313" key="2">
    <source>
        <dbReference type="Proteomes" id="UP000621500"/>
    </source>
</evidence>
<dbReference type="EMBL" id="BONX01000069">
    <property type="protein sequence ID" value="GIH01353.1"/>
    <property type="molecule type" value="Genomic_DNA"/>
</dbReference>
<keyword evidence="2" id="KW-1185">Reference proteome</keyword>
<protein>
    <submittedName>
        <fullName evidence="1">Uncharacterized protein</fullName>
    </submittedName>
</protein>
<sequence length="84" mass="9419">MHILVRALRIKMQQHRVSGGALDQRADRGPAQAKVFLSWLTEVDGSRLIIVIGRDLVAAGSFRIGFSPHRPRSVERRDEDAAMK</sequence>
<name>A0ABQ4F378_9ACTN</name>
<reference evidence="1 2" key="1">
    <citation type="submission" date="2021-01" db="EMBL/GenBank/DDBJ databases">
        <title>Whole genome shotgun sequence of Plantactinospora mayteni NBRC 109088.</title>
        <authorList>
            <person name="Komaki H."/>
            <person name="Tamura T."/>
        </authorList>
    </citation>
    <scope>NUCLEOTIDE SEQUENCE [LARGE SCALE GENOMIC DNA]</scope>
    <source>
        <strain evidence="1 2">NBRC 109088</strain>
    </source>
</reference>
<accession>A0ABQ4F378</accession>
<dbReference type="Proteomes" id="UP000621500">
    <property type="component" value="Unassembled WGS sequence"/>
</dbReference>